<name>A0A182M5A9_9DIPT</name>
<organism evidence="2 3">
    <name type="scientific">Anopheles culicifacies</name>
    <dbReference type="NCBI Taxonomy" id="139723"/>
    <lineage>
        <taxon>Eukaryota</taxon>
        <taxon>Metazoa</taxon>
        <taxon>Ecdysozoa</taxon>
        <taxon>Arthropoda</taxon>
        <taxon>Hexapoda</taxon>
        <taxon>Insecta</taxon>
        <taxon>Pterygota</taxon>
        <taxon>Neoptera</taxon>
        <taxon>Endopterygota</taxon>
        <taxon>Diptera</taxon>
        <taxon>Nematocera</taxon>
        <taxon>Culicoidea</taxon>
        <taxon>Culicidae</taxon>
        <taxon>Anophelinae</taxon>
        <taxon>Anopheles</taxon>
        <taxon>culicifacies species complex</taxon>
    </lineage>
</organism>
<evidence type="ECO:0000313" key="3">
    <source>
        <dbReference type="Proteomes" id="UP000075883"/>
    </source>
</evidence>
<proteinExistence type="predicted"/>
<dbReference type="EnsemblMetazoa" id="ACUA009825-RA">
    <property type="protein sequence ID" value="ACUA009825-PA"/>
    <property type="gene ID" value="ACUA009825"/>
</dbReference>
<feature type="region of interest" description="Disordered" evidence="1">
    <location>
        <begin position="1"/>
        <end position="42"/>
    </location>
</feature>
<dbReference type="VEuPathDB" id="VectorBase:ACUA009825"/>
<accession>A0A182M5A9</accession>
<dbReference type="AlphaFoldDB" id="A0A182M5A9"/>
<dbReference type="EMBL" id="AXCM01006560">
    <property type="status" value="NOT_ANNOTATED_CDS"/>
    <property type="molecule type" value="Genomic_DNA"/>
</dbReference>
<reference evidence="3" key="1">
    <citation type="submission" date="2013-09" db="EMBL/GenBank/DDBJ databases">
        <title>The Genome Sequence of Anopheles culicifacies species A.</title>
        <authorList>
            <consortium name="The Broad Institute Genomics Platform"/>
            <person name="Neafsey D.E."/>
            <person name="Besansky N."/>
            <person name="Howell P."/>
            <person name="Walton C."/>
            <person name="Young S.K."/>
            <person name="Zeng Q."/>
            <person name="Gargeya S."/>
            <person name="Fitzgerald M."/>
            <person name="Haas B."/>
            <person name="Abouelleil A."/>
            <person name="Allen A.W."/>
            <person name="Alvarado L."/>
            <person name="Arachchi H.M."/>
            <person name="Berlin A.M."/>
            <person name="Chapman S.B."/>
            <person name="Gainer-Dewar J."/>
            <person name="Goldberg J."/>
            <person name="Griggs A."/>
            <person name="Gujja S."/>
            <person name="Hansen M."/>
            <person name="Howarth C."/>
            <person name="Imamovic A."/>
            <person name="Ireland A."/>
            <person name="Larimer J."/>
            <person name="McCowan C."/>
            <person name="Murphy C."/>
            <person name="Pearson M."/>
            <person name="Poon T.W."/>
            <person name="Priest M."/>
            <person name="Roberts A."/>
            <person name="Saif S."/>
            <person name="Shea T."/>
            <person name="Sisk P."/>
            <person name="Sykes S."/>
            <person name="Wortman J."/>
            <person name="Nusbaum C."/>
            <person name="Birren B."/>
        </authorList>
    </citation>
    <scope>NUCLEOTIDE SEQUENCE [LARGE SCALE GENOMIC DNA]</scope>
    <source>
        <strain evidence="3">A-37</strain>
    </source>
</reference>
<keyword evidence="3" id="KW-1185">Reference proteome</keyword>
<dbReference type="Proteomes" id="UP000075883">
    <property type="component" value="Unassembled WGS sequence"/>
</dbReference>
<sequence length="102" mass="10945">MEGSSNNHYGVNASGDPAQPVDPLGIVKEEPCDADDTQNYTRDPVIALQEASSSIGSNRDPLADEASTGAIGITLARYTSPEIGIATEIRKMLISFYHHVER</sequence>
<evidence type="ECO:0000256" key="1">
    <source>
        <dbReference type="SAM" id="MobiDB-lite"/>
    </source>
</evidence>
<protein>
    <submittedName>
        <fullName evidence="2">Uncharacterized protein</fullName>
    </submittedName>
</protein>
<reference evidence="2" key="2">
    <citation type="submission" date="2020-05" db="UniProtKB">
        <authorList>
            <consortium name="EnsemblMetazoa"/>
        </authorList>
    </citation>
    <scope>IDENTIFICATION</scope>
    <source>
        <strain evidence="2">A-37</strain>
    </source>
</reference>
<evidence type="ECO:0000313" key="2">
    <source>
        <dbReference type="EnsemblMetazoa" id="ACUA009825-PA"/>
    </source>
</evidence>